<gene>
    <name evidence="3" type="ORF">DFL_003293</name>
</gene>
<reference evidence="3 4" key="1">
    <citation type="submission" date="2019-01" db="EMBL/GenBank/DDBJ databases">
        <title>Intercellular communication is required for trap formation in the nematode-trapping fungus Duddingtonia flagrans.</title>
        <authorList>
            <person name="Youssar L."/>
            <person name="Wernet V."/>
            <person name="Hensel N."/>
            <person name="Hildebrandt H.-G."/>
            <person name="Fischer R."/>
        </authorList>
    </citation>
    <scope>NUCLEOTIDE SEQUENCE [LARGE SCALE GENOMIC DNA]</scope>
    <source>
        <strain evidence="3 4">CBS H-5679</strain>
    </source>
</reference>
<evidence type="ECO:0000313" key="4">
    <source>
        <dbReference type="Proteomes" id="UP000283090"/>
    </source>
</evidence>
<dbReference type="GeneID" id="93585604"/>
<dbReference type="Pfam" id="PF14420">
    <property type="entry name" value="Clr5"/>
    <property type="match status" value="1"/>
</dbReference>
<proteinExistence type="predicted"/>
<organism evidence="3 4">
    <name type="scientific">Arthrobotrys flagrans</name>
    <name type="common">Nematode-trapping fungus</name>
    <name type="synonym">Trichothecium flagrans</name>
    <dbReference type="NCBI Taxonomy" id="97331"/>
    <lineage>
        <taxon>Eukaryota</taxon>
        <taxon>Fungi</taxon>
        <taxon>Dikarya</taxon>
        <taxon>Ascomycota</taxon>
        <taxon>Pezizomycotina</taxon>
        <taxon>Orbiliomycetes</taxon>
        <taxon>Orbiliales</taxon>
        <taxon>Orbiliaceae</taxon>
        <taxon>Arthrobotrys</taxon>
    </lineage>
</organism>
<dbReference type="InterPro" id="IPR025676">
    <property type="entry name" value="Clr5_dom"/>
</dbReference>
<sequence length="650" mass="75134">MTYDWEKYKETLRGLYNDRMTYDDIREYMIAKHKFKASINAYKETFKKRWGWDKYNRGTISGTISGGCIVKRKSRPRRPVWESDCNTILQEPREAPSHSPPEQYNKEQENANSSSQPFQNTANTQSTQISESTHLEPNDTIGEDAWPYLETSPNWWWWKEVGASSIAGRSKSVRSPECLWQKASETPPCYCWKDFGLDGRYGYFTLPEKLRLLKSFSIISLLSEHKRHEYARDMLRILDITIMTIGRCYGNSLAPGYESYSGESLNNIYLVGKIKSRVERLHQIIRQRSARRSLDILCLGHTTLTLTLPILAFAFHSSDHTSFIRETASFVFDLLVDVKKGLTPSPRPQILEEGIERYGDIDSLPDEVFQPLNELATSYWSQYIYLILRTYLPVRENAVTRRLEEHVPKLTYNRTSGLMNLGIRVLSGLEGAEKLFGLIALIFNNKKRNGLDGQIYGTNTTAIAANWSQETPEELQQSTISKLARTTKVLANTYQKIGDTHIVLEIYHTFHRRLLYTNLDAYPRAVTEEHVDTVLHRFSTFCIEKNMLEQEIALLGLHATRLQNASEKSIIQIFTAPKDIYIFLTAFTIIFGLSIQNSRLRKGREDTIRLTKPLIELWNRAVPGEHWNDTTEFEQFGFYIARRAISRMPP</sequence>
<protein>
    <recommendedName>
        <fullName evidence="2">Clr5 domain-containing protein</fullName>
    </recommendedName>
</protein>
<feature type="region of interest" description="Disordered" evidence="1">
    <location>
        <begin position="89"/>
        <end position="136"/>
    </location>
</feature>
<comment type="caution">
    <text evidence="3">The sequence shown here is derived from an EMBL/GenBank/DDBJ whole genome shotgun (WGS) entry which is preliminary data.</text>
</comment>
<dbReference type="VEuPathDB" id="FungiDB:DFL_003293"/>
<evidence type="ECO:0000313" key="3">
    <source>
        <dbReference type="EMBL" id="RVD84957.1"/>
    </source>
</evidence>
<dbReference type="EMBL" id="SAEB01000006">
    <property type="protein sequence ID" value="RVD84957.1"/>
    <property type="molecule type" value="Genomic_DNA"/>
</dbReference>
<evidence type="ECO:0000256" key="1">
    <source>
        <dbReference type="SAM" id="MobiDB-lite"/>
    </source>
</evidence>
<dbReference type="AlphaFoldDB" id="A0A437A1F5"/>
<dbReference type="OrthoDB" id="194358at2759"/>
<feature type="domain" description="Clr5" evidence="2">
    <location>
        <begin position="1"/>
        <end position="54"/>
    </location>
</feature>
<dbReference type="STRING" id="97331.A0A437A1F5"/>
<evidence type="ECO:0000259" key="2">
    <source>
        <dbReference type="Pfam" id="PF14420"/>
    </source>
</evidence>
<name>A0A437A1F5_ARTFL</name>
<keyword evidence="4" id="KW-1185">Reference proteome</keyword>
<dbReference type="Proteomes" id="UP000283090">
    <property type="component" value="Unassembled WGS sequence"/>
</dbReference>
<feature type="compositionally biased region" description="Polar residues" evidence="1">
    <location>
        <begin position="110"/>
        <end position="132"/>
    </location>
</feature>
<dbReference type="RefSeq" id="XP_067490501.1">
    <property type="nucleotide sequence ID" value="XM_067632210.1"/>
</dbReference>
<accession>A0A437A1F5</accession>